<dbReference type="InterPro" id="IPR028923">
    <property type="entry name" value="SAICAR_synt/ADE2_N"/>
</dbReference>
<dbReference type="Gene3D" id="3.30.200.20">
    <property type="entry name" value="Phosphorylase Kinase, domain 1"/>
    <property type="match status" value="1"/>
</dbReference>
<gene>
    <name evidence="8" type="ORF">DSTB1V02_LOCUS15206</name>
</gene>
<dbReference type="EC" id="6.3.2.6" evidence="2"/>
<dbReference type="Pfam" id="PF01259">
    <property type="entry name" value="SAICAR_synt"/>
    <property type="match status" value="1"/>
</dbReference>
<dbReference type="EMBL" id="CAJPEV010028041">
    <property type="protein sequence ID" value="CAG0908897.1"/>
    <property type="molecule type" value="Genomic_DNA"/>
</dbReference>
<accession>A0A7R9AJG7</accession>
<dbReference type="FunFam" id="3.30.200.20:FF:000183">
    <property type="entry name" value="Probable multifunctional protein ADE2"/>
    <property type="match status" value="1"/>
</dbReference>
<evidence type="ECO:0000256" key="4">
    <source>
        <dbReference type="ARBA" id="ARBA00022741"/>
    </source>
</evidence>
<feature type="non-terminal residue" evidence="8">
    <location>
        <position position="1"/>
    </location>
</feature>
<evidence type="ECO:0000256" key="1">
    <source>
        <dbReference type="ARBA" id="ARBA00004672"/>
    </source>
</evidence>
<evidence type="ECO:0000256" key="3">
    <source>
        <dbReference type="ARBA" id="ARBA00022598"/>
    </source>
</evidence>
<evidence type="ECO:0000256" key="6">
    <source>
        <dbReference type="ARBA" id="ARBA00022840"/>
    </source>
</evidence>
<keyword evidence="5" id="KW-0658">Purine biosynthesis</keyword>
<keyword evidence="6" id="KW-0067">ATP-binding</keyword>
<dbReference type="OrthoDB" id="9991235at2759"/>
<protein>
    <recommendedName>
        <fullName evidence="2">phosphoribosylaminoimidazolesuccinocarboxamide synthase</fullName>
        <ecNumber evidence="2">6.3.2.6</ecNumber>
    </recommendedName>
</protein>
<keyword evidence="4" id="KW-0547">Nucleotide-binding</keyword>
<dbReference type="PANTHER" id="PTHR43599">
    <property type="entry name" value="MULTIFUNCTIONAL PROTEIN ADE2"/>
    <property type="match status" value="1"/>
</dbReference>
<dbReference type="InterPro" id="IPR050089">
    <property type="entry name" value="SAICAR_synthetase"/>
</dbReference>
<dbReference type="PROSITE" id="PS01057">
    <property type="entry name" value="SAICAR_SYNTHETASE_1"/>
    <property type="match status" value="1"/>
</dbReference>
<reference evidence="8" key="1">
    <citation type="submission" date="2020-11" db="EMBL/GenBank/DDBJ databases">
        <authorList>
            <person name="Tran Van P."/>
        </authorList>
    </citation>
    <scope>NUCLEOTIDE SEQUENCE</scope>
</reference>
<keyword evidence="3" id="KW-0436">Ligase</keyword>
<keyword evidence="9" id="KW-1185">Reference proteome</keyword>
<organism evidence="8">
    <name type="scientific">Darwinula stevensoni</name>
    <dbReference type="NCBI Taxonomy" id="69355"/>
    <lineage>
        <taxon>Eukaryota</taxon>
        <taxon>Metazoa</taxon>
        <taxon>Ecdysozoa</taxon>
        <taxon>Arthropoda</taxon>
        <taxon>Crustacea</taxon>
        <taxon>Oligostraca</taxon>
        <taxon>Ostracoda</taxon>
        <taxon>Podocopa</taxon>
        <taxon>Podocopida</taxon>
        <taxon>Darwinulocopina</taxon>
        <taxon>Darwinuloidea</taxon>
        <taxon>Darwinulidae</taxon>
        <taxon>Darwinula</taxon>
    </lineage>
</organism>
<evidence type="ECO:0000259" key="7">
    <source>
        <dbReference type="Pfam" id="PF01259"/>
    </source>
</evidence>
<dbReference type="PANTHER" id="PTHR43599:SF3">
    <property type="entry name" value="SI:DKEY-6E2.2"/>
    <property type="match status" value="1"/>
</dbReference>
<dbReference type="SUPFAM" id="SSF56104">
    <property type="entry name" value="SAICAR synthase-like"/>
    <property type="match status" value="1"/>
</dbReference>
<sequence>MHRRLRTSRPTEAPPRHFHFENFCPSDPLDLHTEVFRLFRQTLAKMEKGALLAEGKTKRIYEIPQEPGLVLVESKDRLTAFGGAKSHEVDGKAHLATRTTSLVFAFLRDIGMKTHFVREEGEKAFVARRCHMIPLEFVTRRVATGSYLKRHPHVGEGFRFSPPK</sequence>
<dbReference type="GO" id="GO:0004639">
    <property type="term" value="F:phosphoribosylaminoimidazolesuccinocarboxamide synthase activity"/>
    <property type="evidence" value="ECO:0007669"/>
    <property type="project" value="UniProtKB-EC"/>
</dbReference>
<evidence type="ECO:0000313" key="8">
    <source>
        <dbReference type="EMBL" id="CAD7255461.1"/>
    </source>
</evidence>
<dbReference type="Proteomes" id="UP000677054">
    <property type="component" value="Unassembled WGS sequence"/>
</dbReference>
<dbReference type="GO" id="GO:0005524">
    <property type="term" value="F:ATP binding"/>
    <property type="evidence" value="ECO:0007669"/>
    <property type="project" value="UniProtKB-KW"/>
</dbReference>
<evidence type="ECO:0000313" key="9">
    <source>
        <dbReference type="Proteomes" id="UP000677054"/>
    </source>
</evidence>
<dbReference type="InterPro" id="IPR018236">
    <property type="entry name" value="SAICAR_synthetase_CS"/>
</dbReference>
<dbReference type="GO" id="GO:0006189">
    <property type="term" value="P:'de novo' IMP biosynthetic process"/>
    <property type="evidence" value="ECO:0007669"/>
    <property type="project" value="UniProtKB-UniPathway"/>
</dbReference>
<evidence type="ECO:0000256" key="5">
    <source>
        <dbReference type="ARBA" id="ARBA00022755"/>
    </source>
</evidence>
<proteinExistence type="predicted"/>
<feature type="domain" description="SAICAR synthetase/ADE2 N-terminal" evidence="7">
    <location>
        <begin position="52"/>
        <end position="163"/>
    </location>
</feature>
<name>A0A7R9AJG7_9CRUS</name>
<dbReference type="AlphaFoldDB" id="A0A7R9AJG7"/>
<dbReference type="GO" id="GO:0005829">
    <property type="term" value="C:cytosol"/>
    <property type="evidence" value="ECO:0007669"/>
    <property type="project" value="TreeGrafter"/>
</dbReference>
<dbReference type="UniPathway" id="UPA00074">
    <property type="reaction ID" value="UER00131"/>
</dbReference>
<dbReference type="EMBL" id="LR927559">
    <property type="protein sequence ID" value="CAD7255461.1"/>
    <property type="molecule type" value="Genomic_DNA"/>
</dbReference>
<evidence type="ECO:0000256" key="2">
    <source>
        <dbReference type="ARBA" id="ARBA00012217"/>
    </source>
</evidence>
<dbReference type="Gene3D" id="3.30.470.20">
    <property type="entry name" value="ATP-grasp fold, B domain"/>
    <property type="match status" value="1"/>
</dbReference>
<comment type="pathway">
    <text evidence="1">Purine metabolism; IMP biosynthesis via de novo pathway; 5-amino-1-(5-phospho-D-ribosyl)imidazole-4-carboxamide from 5-amino-1-(5-phospho-D-ribosyl)imidazole-4-carboxylate: step 1/2.</text>
</comment>